<comment type="catalytic activity">
    <reaction evidence="11">
        <text>N-terminal L-seryl-[histone H4] + acetyl-CoA = N-terminal N(alpha)-acetyl-L-seryl-[histone H4] + CoA + H(+)</text>
        <dbReference type="Rhea" id="RHEA:50596"/>
        <dbReference type="Rhea" id="RHEA-COMP:12740"/>
        <dbReference type="Rhea" id="RHEA-COMP:12743"/>
        <dbReference type="ChEBI" id="CHEBI:15378"/>
        <dbReference type="ChEBI" id="CHEBI:57287"/>
        <dbReference type="ChEBI" id="CHEBI:57288"/>
        <dbReference type="ChEBI" id="CHEBI:64738"/>
        <dbReference type="ChEBI" id="CHEBI:83690"/>
        <dbReference type="EC" id="2.3.1.257"/>
    </reaction>
</comment>
<accession>A0A024S8X5</accession>
<keyword evidence="6" id="KW-0963">Cytoplasm</keyword>
<evidence type="ECO:0000256" key="8">
    <source>
        <dbReference type="ARBA" id="ARBA00023242"/>
    </source>
</evidence>
<evidence type="ECO:0000313" key="14">
    <source>
        <dbReference type="EMBL" id="ETS00657.1"/>
    </source>
</evidence>
<keyword evidence="8" id="KW-0539">Nucleus</keyword>
<evidence type="ECO:0000256" key="10">
    <source>
        <dbReference type="ARBA" id="ARBA00047821"/>
    </source>
</evidence>
<name>A0A024S8X5_HYPJR</name>
<evidence type="ECO:0000256" key="4">
    <source>
        <dbReference type="ARBA" id="ARBA00012950"/>
    </source>
</evidence>
<dbReference type="HOGENOM" id="CLU_051699_2_1_1"/>
<dbReference type="KEGG" id="trr:M419DRAFT_82674"/>
<dbReference type="Gene3D" id="3.40.630.30">
    <property type="match status" value="1"/>
</dbReference>
<dbReference type="GO" id="GO:0005634">
    <property type="term" value="C:nucleus"/>
    <property type="evidence" value="ECO:0007669"/>
    <property type="project" value="UniProtKB-SubCell"/>
</dbReference>
<protein>
    <recommendedName>
        <fullName evidence="5">N-alpha-acetyltransferase 40</fullName>
        <ecNumber evidence="4">2.3.1.257</ecNumber>
    </recommendedName>
</protein>
<evidence type="ECO:0000256" key="9">
    <source>
        <dbReference type="ARBA" id="ARBA00023315"/>
    </source>
</evidence>
<dbReference type="GO" id="GO:0010485">
    <property type="term" value="F:histone H4 acetyltransferase activity"/>
    <property type="evidence" value="ECO:0007669"/>
    <property type="project" value="InterPro"/>
</dbReference>
<dbReference type="PANTHER" id="PTHR20531:SF1">
    <property type="entry name" value="N-ALPHA-ACETYLTRANSFERASE 40"/>
    <property type="match status" value="1"/>
</dbReference>
<dbReference type="InterPro" id="IPR039949">
    <property type="entry name" value="NAA40"/>
</dbReference>
<dbReference type="OrthoDB" id="424551at2759"/>
<dbReference type="EMBL" id="KI911151">
    <property type="protein sequence ID" value="ETS00657.1"/>
    <property type="molecule type" value="Genomic_DNA"/>
</dbReference>
<feature type="domain" description="N-acetyltransferase" evidence="13">
    <location>
        <begin position="61"/>
        <end position="217"/>
    </location>
</feature>
<evidence type="ECO:0000259" key="13">
    <source>
        <dbReference type="PROSITE" id="PS51186"/>
    </source>
</evidence>
<dbReference type="GO" id="GO:0005737">
    <property type="term" value="C:cytoplasm"/>
    <property type="evidence" value="ECO:0007669"/>
    <property type="project" value="UniProtKB-SubCell"/>
</dbReference>
<organism evidence="14 15">
    <name type="scientific">Hypocrea jecorina (strain ATCC 56765 / BCRC 32924 / NRRL 11460 / Rut C-30)</name>
    <name type="common">Trichoderma reesei</name>
    <dbReference type="NCBI Taxonomy" id="1344414"/>
    <lineage>
        <taxon>Eukaryota</taxon>
        <taxon>Fungi</taxon>
        <taxon>Dikarya</taxon>
        <taxon>Ascomycota</taxon>
        <taxon>Pezizomycotina</taxon>
        <taxon>Sordariomycetes</taxon>
        <taxon>Hypocreomycetidae</taxon>
        <taxon>Hypocreales</taxon>
        <taxon>Hypocreaceae</taxon>
        <taxon>Trichoderma</taxon>
    </lineage>
</organism>
<dbReference type="Proteomes" id="UP000024376">
    <property type="component" value="Unassembled WGS sequence"/>
</dbReference>
<dbReference type="InterPro" id="IPR000182">
    <property type="entry name" value="GNAT_dom"/>
</dbReference>
<proteinExistence type="inferred from homology"/>
<evidence type="ECO:0000256" key="3">
    <source>
        <dbReference type="ARBA" id="ARBA00008870"/>
    </source>
</evidence>
<comment type="similarity">
    <text evidence="3">Belongs to the acetyltransferase family. NAA40 subfamily.</text>
</comment>
<evidence type="ECO:0000256" key="7">
    <source>
        <dbReference type="ARBA" id="ARBA00022679"/>
    </source>
</evidence>
<evidence type="ECO:0000256" key="1">
    <source>
        <dbReference type="ARBA" id="ARBA00004123"/>
    </source>
</evidence>
<keyword evidence="7 14" id="KW-0808">Transferase</keyword>
<dbReference type="SUPFAM" id="SSF55729">
    <property type="entry name" value="Acyl-CoA N-acyltransferases (Nat)"/>
    <property type="match status" value="1"/>
</dbReference>
<evidence type="ECO:0000313" key="15">
    <source>
        <dbReference type="Proteomes" id="UP000024376"/>
    </source>
</evidence>
<dbReference type="Pfam" id="PF00583">
    <property type="entry name" value="Acetyltransf_1"/>
    <property type="match status" value="1"/>
</dbReference>
<dbReference type="GO" id="GO:1990189">
    <property type="term" value="F:protein N-terminal-serine acetyltransferase activity"/>
    <property type="evidence" value="ECO:0007669"/>
    <property type="project" value="UniProtKB-EC"/>
</dbReference>
<dbReference type="CDD" id="cd04301">
    <property type="entry name" value="NAT_SF"/>
    <property type="match status" value="1"/>
</dbReference>
<feature type="region of interest" description="Disordered" evidence="12">
    <location>
        <begin position="1"/>
        <end position="22"/>
    </location>
</feature>
<dbReference type="AlphaFoldDB" id="A0A024S8X5"/>
<dbReference type="InterPro" id="IPR016181">
    <property type="entry name" value="Acyl_CoA_acyltransferase"/>
</dbReference>
<keyword evidence="9" id="KW-0012">Acyltransferase</keyword>
<dbReference type="PANTHER" id="PTHR20531">
    <property type="entry name" value="N-ALPHA-ACETYLTRANSFERASE 40"/>
    <property type="match status" value="1"/>
</dbReference>
<dbReference type="EC" id="2.3.1.257" evidence="4"/>
<dbReference type="PROSITE" id="PS51186">
    <property type="entry name" value="GNAT"/>
    <property type="match status" value="1"/>
</dbReference>
<reference evidence="15" key="1">
    <citation type="journal article" date="2013" name="Ind. Biotechnol.">
        <title>Comparative genomics analysis of Trichoderma reesei strains.</title>
        <authorList>
            <person name="Koike H."/>
            <person name="Aerts A."/>
            <person name="LaButti K."/>
            <person name="Grigoriev I.V."/>
            <person name="Baker S.E."/>
        </authorList>
    </citation>
    <scope>NUCLEOTIDE SEQUENCE [LARGE SCALE GENOMIC DNA]</scope>
    <source>
        <strain evidence="15">ATCC 56765 / BCRC 32924 / NRRL 11460 / Rut C-30</strain>
    </source>
</reference>
<evidence type="ECO:0000256" key="5">
    <source>
        <dbReference type="ARBA" id="ARBA00015043"/>
    </source>
</evidence>
<evidence type="ECO:0000256" key="2">
    <source>
        <dbReference type="ARBA" id="ARBA00004496"/>
    </source>
</evidence>
<dbReference type="GO" id="GO:0043998">
    <property type="term" value="F:histone H2A acetyltransferase activity"/>
    <property type="evidence" value="ECO:0007669"/>
    <property type="project" value="InterPro"/>
</dbReference>
<evidence type="ECO:0000256" key="11">
    <source>
        <dbReference type="ARBA" id="ARBA00049524"/>
    </source>
</evidence>
<evidence type="ECO:0000256" key="12">
    <source>
        <dbReference type="SAM" id="MobiDB-lite"/>
    </source>
</evidence>
<comment type="catalytic activity">
    <reaction evidence="10">
        <text>N-terminal L-seryl-[histone H2A] + acetyl-CoA = N-terminal N(alpha)-acetyl-L-seryl-[histone H2A] + CoA + H(+)</text>
        <dbReference type="Rhea" id="RHEA:50600"/>
        <dbReference type="Rhea" id="RHEA-COMP:12742"/>
        <dbReference type="Rhea" id="RHEA-COMP:12744"/>
        <dbReference type="ChEBI" id="CHEBI:15378"/>
        <dbReference type="ChEBI" id="CHEBI:57287"/>
        <dbReference type="ChEBI" id="CHEBI:57288"/>
        <dbReference type="ChEBI" id="CHEBI:64738"/>
        <dbReference type="ChEBI" id="CHEBI:83690"/>
        <dbReference type="EC" id="2.3.1.257"/>
    </reaction>
</comment>
<comment type="subcellular location">
    <subcellularLocation>
        <location evidence="2">Cytoplasm</location>
    </subcellularLocation>
    <subcellularLocation>
        <location evidence="1">Nucleus</location>
    </subcellularLocation>
</comment>
<sequence>MGEEQSQETVSKRKQSQKIHPIAIANDKTDEEFIKDYLQPSQDWATWTHPLTQKPYSLEFLSSHELSKDDFKACFDIIELTSGVDYRNSSVGWHPSMKKKEMKSPDLRYILVKDDQGTVKGFTSLMPTFENHEPVLYCYEVHLVPELQGSGLGKHLMAQLITIAENIPSTKKIMLTCFTSNTSGLKFYEKLGFIKDDFSPRDRTLRGGKVVKPDYVILSRGTAHGGVDGEWN</sequence>
<evidence type="ECO:0000256" key="6">
    <source>
        <dbReference type="ARBA" id="ARBA00022490"/>
    </source>
</evidence>
<gene>
    <name evidence="14" type="ORF">M419DRAFT_82674</name>
</gene>